<dbReference type="Pfam" id="PF04973">
    <property type="entry name" value="NMN_transporter"/>
    <property type="match status" value="1"/>
</dbReference>
<evidence type="ECO:0000256" key="2">
    <source>
        <dbReference type="ARBA" id="ARBA00006669"/>
    </source>
</evidence>
<feature type="transmembrane region" description="Helical" evidence="8">
    <location>
        <begin position="107"/>
        <end position="127"/>
    </location>
</feature>
<keyword evidence="6 8" id="KW-1133">Transmembrane helix</keyword>
<evidence type="ECO:0000256" key="8">
    <source>
        <dbReference type="SAM" id="Phobius"/>
    </source>
</evidence>
<dbReference type="RefSeq" id="WP_030249070.1">
    <property type="nucleotide sequence ID" value="NZ_JBHEZZ010000008.1"/>
</dbReference>
<keyword evidence="7 8" id="KW-0472">Membrane</keyword>
<proteinExistence type="inferred from homology"/>
<evidence type="ECO:0000256" key="5">
    <source>
        <dbReference type="ARBA" id="ARBA00022692"/>
    </source>
</evidence>
<dbReference type="PANTHER" id="PTHR36122:SF2">
    <property type="entry name" value="NICOTINAMIDE RIBOSIDE TRANSPORTER PNUC"/>
    <property type="match status" value="1"/>
</dbReference>
<gene>
    <name evidence="9" type="ORF">ACEZDJ_16790</name>
</gene>
<evidence type="ECO:0000256" key="6">
    <source>
        <dbReference type="ARBA" id="ARBA00022989"/>
    </source>
</evidence>
<protein>
    <submittedName>
        <fullName evidence="9">Nicotinamide riboside transporter PnuC</fullName>
    </submittedName>
</protein>
<organism evidence="9 10">
    <name type="scientific">Streptacidiphilus cavernicola</name>
    <dbReference type="NCBI Taxonomy" id="3342716"/>
    <lineage>
        <taxon>Bacteria</taxon>
        <taxon>Bacillati</taxon>
        <taxon>Actinomycetota</taxon>
        <taxon>Actinomycetes</taxon>
        <taxon>Kitasatosporales</taxon>
        <taxon>Streptomycetaceae</taxon>
        <taxon>Streptacidiphilus</taxon>
    </lineage>
</organism>
<keyword evidence="3" id="KW-0813">Transport</keyword>
<keyword evidence="10" id="KW-1185">Reference proteome</keyword>
<feature type="transmembrane region" description="Helical" evidence="8">
    <location>
        <begin position="69"/>
        <end position="86"/>
    </location>
</feature>
<dbReference type="InterPro" id="IPR006419">
    <property type="entry name" value="NMN_transpt_PnuC"/>
</dbReference>
<evidence type="ECO:0000313" key="10">
    <source>
        <dbReference type="Proteomes" id="UP001592528"/>
    </source>
</evidence>
<comment type="subcellular location">
    <subcellularLocation>
        <location evidence="1">Cell membrane</location>
        <topology evidence="1">Multi-pass membrane protein</topology>
    </subcellularLocation>
</comment>
<sequence>MSSLVDDLNSQAFVVFGEHIKWSDMIGNLLGLGALALGWRRSVLSWPVQLLSGLVLVAAYASAHLSGGVGKQVVVIVVSLWGWLQWQRGRRDHGELVIRFATWTERAWLVVGTAVGTVGVALLFQAYNLSWAPWQDAYLFTGTLAAMVAQGRGWVEFWFAWLAVDLVGVPLAFNSGLAFSGLIYIVYFVLVIAGMRSWWLRTRTPQPGTPVLEGATA</sequence>
<reference evidence="9 10" key="1">
    <citation type="submission" date="2024-09" db="EMBL/GenBank/DDBJ databases">
        <authorList>
            <person name="Lee S.D."/>
        </authorList>
    </citation>
    <scope>NUCLEOTIDE SEQUENCE [LARGE SCALE GENOMIC DNA]</scope>
    <source>
        <strain evidence="9 10">N1-5</strain>
    </source>
</reference>
<accession>A0ABV6UN99</accession>
<keyword evidence="4" id="KW-1003">Cell membrane</keyword>
<evidence type="ECO:0000256" key="4">
    <source>
        <dbReference type="ARBA" id="ARBA00022475"/>
    </source>
</evidence>
<evidence type="ECO:0000256" key="1">
    <source>
        <dbReference type="ARBA" id="ARBA00004651"/>
    </source>
</evidence>
<name>A0ABV6UN99_9ACTN</name>
<comment type="caution">
    <text evidence="9">The sequence shown here is derived from an EMBL/GenBank/DDBJ whole genome shotgun (WGS) entry which is preliminary data.</text>
</comment>
<evidence type="ECO:0000256" key="7">
    <source>
        <dbReference type="ARBA" id="ARBA00023136"/>
    </source>
</evidence>
<dbReference type="PANTHER" id="PTHR36122">
    <property type="entry name" value="NICOTINAMIDE RIBOSIDE TRANSPORTER PNUC"/>
    <property type="match status" value="1"/>
</dbReference>
<evidence type="ECO:0000313" key="9">
    <source>
        <dbReference type="EMBL" id="MFC1402948.1"/>
    </source>
</evidence>
<keyword evidence="5 8" id="KW-0812">Transmembrane</keyword>
<dbReference type="EMBL" id="JBHEZZ010000008">
    <property type="protein sequence ID" value="MFC1402948.1"/>
    <property type="molecule type" value="Genomic_DNA"/>
</dbReference>
<evidence type="ECO:0000256" key="3">
    <source>
        <dbReference type="ARBA" id="ARBA00022448"/>
    </source>
</evidence>
<feature type="transmembrane region" description="Helical" evidence="8">
    <location>
        <begin position="171"/>
        <end position="193"/>
    </location>
</feature>
<comment type="similarity">
    <text evidence="2">Belongs to the nicotinamide ribonucleoside (NR) uptake permease (TC 4.B.1) family.</text>
</comment>
<dbReference type="Proteomes" id="UP001592528">
    <property type="component" value="Unassembled WGS sequence"/>
</dbReference>